<gene>
    <name evidence="1" type="ORF">EV213_104225</name>
</gene>
<dbReference type="EMBL" id="SNYJ01000004">
    <property type="protein sequence ID" value="TDQ41227.1"/>
    <property type="molecule type" value="Genomic_DNA"/>
</dbReference>
<evidence type="ECO:0008006" key="3">
    <source>
        <dbReference type="Google" id="ProtNLM"/>
    </source>
</evidence>
<keyword evidence="2" id="KW-1185">Reference proteome</keyword>
<sequence length="95" mass="10738">MMTMARQLPLLMLDEPFAGIDIMSRDRIIDALIKRVSDDPDQTVLLCSQEIRDLGGLLDYVVFLDQGKVVLTGEVEQLRREHGSMTSLYRKLATA</sequence>
<accession>A0A4V6PWJ0</accession>
<dbReference type="PANTHER" id="PTHR43582">
    <property type="entry name" value="LINEARMYCIN RESISTANCE ATP-BINDING PROTEIN LNRL"/>
    <property type="match status" value="1"/>
</dbReference>
<evidence type="ECO:0000313" key="2">
    <source>
        <dbReference type="Proteomes" id="UP000295632"/>
    </source>
</evidence>
<dbReference type="InterPro" id="IPR027417">
    <property type="entry name" value="P-loop_NTPase"/>
</dbReference>
<comment type="caution">
    <text evidence="1">The sequence shown here is derived from an EMBL/GenBank/DDBJ whole genome shotgun (WGS) entry which is preliminary data.</text>
</comment>
<dbReference type="Gene3D" id="3.40.50.300">
    <property type="entry name" value="P-loop containing nucleotide triphosphate hydrolases"/>
    <property type="match status" value="1"/>
</dbReference>
<name>A0A4V6PWJ0_9BACI</name>
<evidence type="ECO:0000313" key="1">
    <source>
        <dbReference type="EMBL" id="TDQ41227.1"/>
    </source>
</evidence>
<dbReference type="SUPFAM" id="SSF52540">
    <property type="entry name" value="P-loop containing nucleoside triphosphate hydrolases"/>
    <property type="match status" value="1"/>
</dbReference>
<proteinExistence type="predicted"/>
<dbReference type="Proteomes" id="UP000295632">
    <property type="component" value="Unassembled WGS sequence"/>
</dbReference>
<reference evidence="1 2" key="1">
    <citation type="submission" date="2019-03" db="EMBL/GenBank/DDBJ databases">
        <title>Genomic Encyclopedia of Type Strains, Phase IV (KMG-IV): sequencing the most valuable type-strain genomes for metagenomic binning, comparative biology and taxonomic classification.</title>
        <authorList>
            <person name="Goeker M."/>
        </authorList>
    </citation>
    <scope>NUCLEOTIDE SEQUENCE [LARGE SCALE GENOMIC DNA]</scope>
    <source>
        <strain evidence="1 2">DSM 28697</strain>
    </source>
</reference>
<dbReference type="PANTHER" id="PTHR43582:SF2">
    <property type="entry name" value="LINEARMYCIN RESISTANCE ATP-BINDING PROTEIN LNRL"/>
    <property type="match status" value="1"/>
</dbReference>
<dbReference type="AlphaFoldDB" id="A0A4V6PWJ0"/>
<protein>
    <recommendedName>
        <fullName evidence="3">ABC transporter family protein</fullName>
    </recommendedName>
</protein>
<organism evidence="1 2">
    <name type="scientific">Aureibacillus halotolerans</name>
    <dbReference type="NCBI Taxonomy" id="1508390"/>
    <lineage>
        <taxon>Bacteria</taxon>
        <taxon>Bacillati</taxon>
        <taxon>Bacillota</taxon>
        <taxon>Bacilli</taxon>
        <taxon>Bacillales</taxon>
        <taxon>Bacillaceae</taxon>
        <taxon>Aureibacillus</taxon>
    </lineage>
</organism>